<gene>
    <name evidence="1" type="ORF">BE15_27220</name>
</gene>
<name>A0A150QUQ5_SORCE</name>
<accession>A0A150QUQ5</accession>
<dbReference type="EMBL" id="JEMA01000340">
    <property type="protein sequence ID" value="KYF71366.1"/>
    <property type="molecule type" value="Genomic_DNA"/>
</dbReference>
<dbReference type="AlphaFoldDB" id="A0A150QUQ5"/>
<evidence type="ECO:0000313" key="1">
    <source>
        <dbReference type="EMBL" id="KYF71366.1"/>
    </source>
</evidence>
<dbReference type="PROSITE" id="PS51257">
    <property type="entry name" value="PROKAR_LIPOPROTEIN"/>
    <property type="match status" value="1"/>
</dbReference>
<reference evidence="1 2" key="1">
    <citation type="submission" date="2014-02" db="EMBL/GenBank/DDBJ databases">
        <title>The small core and large imbalanced accessory genome model reveals a collaborative survival strategy of Sorangium cellulosum strains in nature.</title>
        <authorList>
            <person name="Han K."/>
            <person name="Peng R."/>
            <person name="Blom J."/>
            <person name="Li Y.-Z."/>
        </authorList>
    </citation>
    <scope>NUCLEOTIDE SEQUENCE [LARGE SCALE GENOMIC DNA]</scope>
    <source>
        <strain evidence="1 2">So0008-312</strain>
    </source>
</reference>
<evidence type="ECO:0000313" key="2">
    <source>
        <dbReference type="Proteomes" id="UP000075260"/>
    </source>
</evidence>
<sequence>MRPSLPAALARGFLCALGLLLVVSGCSVGAPPTGTVVVGVTSELLPGVDIDRMRVVLRAAGELVRDDVMTHRSGQLFFPREFAFKDLDDMTAVEVSLEAFGAEDPDRPVLVRTAMTQVIGGRTTLLELRLERECVVAPGAATCPAPQTCVAGGCSAPFVDPRQLDPYDPSWKADAEPDLCKPGGAGAPVVVVGEGQADYFPLEELDEVQVEAGPQGGYHIFIATRVKNLRRSGSTTVVSGVVPELDYEIEPLRVIFTLDQDEGGFCKLSGLRFRLDGEREIEELLGKVVDVEVTVTDADGDTGTGKRKVTLSQTIL</sequence>
<dbReference type="Proteomes" id="UP000075260">
    <property type="component" value="Unassembled WGS sequence"/>
</dbReference>
<comment type="caution">
    <text evidence="1">The sequence shown here is derived from an EMBL/GenBank/DDBJ whole genome shotgun (WGS) entry which is preliminary data.</text>
</comment>
<protein>
    <submittedName>
        <fullName evidence="1">Uncharacterized protein</fullName>
    </submittedName>
</protein>
<organism evidence="1 2">
    <name type="scientific">Sorangium cellulosum</name>
    <name type="common">Polyangium cellulosum</name>
    <dbReference type="NCBI Taxonomy" id="56"/>
    <lineage>
        <taxon>Bacteria</taxon>
        <taxon>Pseudomonadati</taxon>
        <taxon>Myxococcota</taxon>
        <taxon>Polyangia</taxon>
        <taxon>Polyangiales</taxon>
        <taxon>Polyangiaceae</taxon>
        <taxon>Sorangium</taxon>
    </lineage>
</organism>
<dbReference type="RefSeq" id="WP_061607038.1">
    <property type="nucleotide sequence ID" value="NZ_JEMA01000340.1"/>
</dbReference>
<proteinExistence type="predicted"/>
<dbReference type="OrthoDB" id="5501812at2"/>